<accession>A0A4Y2TVV6</accession>
<keyword evidence="2" id="KW-1185">Reference proteome</keyword>
<dbReference type="EMBL" id="BGPR01031383">
    <property type="protein sequence ID" value="GBO04412.1"/>
    <property type="molecule type" value="Genomic_DNA"/>
</dbReference>
<evidence type="ECO:0000313" key="2">
    <source>
        <dbReference type="Proteomes" id="UP000499080"/>
    </source>
</evidence>
<feature type="non-terminal residue" evidence="1">
    <location>
        <position position="1"/>
    </location>
</feature>
<dbReference type="AlphaFoldDB" id="A0A4Y2TVV6"/>
<reference evidence="1 2" key="1">
    <citation type="journal article" date="2019" name="Sci. Rep.">
        <title>Orb-weaving spider Araneus ventricosus genome elucidates the spidroin gene catalogue.</title>
        <authorList>
            <person name="Kono N."/>
            <person name="Nakamura H."/>
            <person name="Ohtoshi R."/>
            <person name="Moran D.A.P."/>
            <person name="Shinohara A."/>
            <person name="Yoshida Y."/>
            <person name="Fujiwara M."/>
            <person name="Mori M."/>
            <person name="Tomita M."/>
            <person name="Arakawa K."/>
        </authorList>
    </citation>
    <scope>NUCLEOTIDE SEQUENCE [LARGE SCALE GENOMIC DNA]</scope>
</reference>
<name>A0A4Y2TVV6_ARAVE</name>
<gene>
    <name evidence="1" type="ORF">AVEN_91790_1</name>
</gene>
<comment type="caution">
    <text evidence="1">The sequence shown here is derived from an EMBL/GenBank/DDBJ whole genome shotgun (WGS) entry which is preliminary data.</text>
</comment>
<proteinExistence type="predicted"/>
<protein>
    <submittedName>
        <fullName evidence="1">Uncharacterized protein</fullName>
    </submittedName>
</protein>
<dbReference type="Proteomes" id="UP000499080">
    <property type="component" value="Unassembled WGS sequence"/>
</dbReference>
<organism evidence="1 2">
    <name type="scientific">Araneus ventricosus</name>
    <name type="common">Orbweaver spider</name>
    <name type="synonym">Epeira ventricosa</name>
    <dbReference type="NCBI Taxonomy" id="182803"/>
    <lineage>
        <taxon>Eukaryota</taxon>
        <taxon>Metazoa</taxon>
        <taxon>Ecdysozoa</taxon>
        <taxon>Arthropoda</taxon>
        <taxon>Chelicerata</taxon>
        <taxon>Arachnida</taxon>
        <taxon>Araneae</taxon>
        <taxon>Araneomorphae</taxon>
        <taxon>Entelegynae</taxon>
        <taxon>Araneoidea</taxon>
        <taxon>Araneidae</taxon>
        <taxon>Araneus</taxon>
    </lineage>
</organism>
<evidence type="ECO:0000313" key="1">
    <source>
        <dbReference type="EMBL" id="GBO04412.1"/>
    </source>
</evidence>
<sequence length="72" mass="8425">VLEESFTGFSNQFCHLRRKPSLLFQYIKYNIQGQKSCDSPVVYYIALEEFHLLSNHSCHLQEKPSTVLPVHQ</sequence>